<dbReference type="PANTHER" id="PTHR10039">
    <property type="entry name" value="AMELOGENIN"/>
    <property type="match status" value="1"/>
</dbReference>
<dbReference type="SUPFAM" id="SSF52540">
    <property type="entry name" value="P-loop containing nucleoside triphosphate hydrolases"/>
    <property type="match status" value="1"/>
</dbReference>
<keyword evidence="4" id="KW-0256">Endoplasmic reticulum</keyword>
<dbReference type="InterPro" id="IPR027417">
    <property type="entry name" value="P-loop_NTPase"/>
</dbReference>
<dbReference type="InterPro" id="IPR054471">
    <property type="entry name" value="GPIID_WHD"/>
</dbReference>
<comment type="subcellular location">
    <subcellularLocation>
        <location evidence="4">Endoplasmic reticulum membrane</location>
    </subcellularLocation>
</comment>
<keyword evidence="4" id="KW-0813">Transport</keyword>
<evidence type="ECO:0000256" key="3">
    <source>
        <dbReference type="ARBA" id="ARBA00022737"/>
    </source>
</evidence>
<comment type="caution">
    <text evidence="8">The sequence shown here is derived from an EMBL/GenBank/DDBJ whole genome shotgun (WGS) entry which is preliminary data.</text>
</comment>
<evidence type="ECO:0000259" key="7">
    <source>
        <dbReference type="Pfam" id="PF24883"/>
    </source>
</evidence>
<protein>
    <recommendedName>
        <fullName evidence="2 4">GPI inositol-deacylase</fullName>
        <ecNumber evidence="4">3.1.-.-</ecNumber>
    </recommendedName>
</protein>
<dbReference type="InterPro" id="IPR012908">
    <property type="entry name" value="PGAP1-ab_dom-like"/>
</dbReference>
<proteinExistence type="inferred from homology"/>
<keyword evidence="4" id="KW-0378">Hydrolase</keyword>
<comment type="similarity">
    <text evidence="4">Belongs to the GPI inositol-deacylase family.</text>
</comment>
<evidence type="ECO:0000259" key="5">
    <source>
        <dbReference type="Pfam" id="PF07819"/>
    </source>
</evidence>
<keyword evidence="9" id="KW-1185">Reference proteome</keyword>
<reference evidence="8 9" key="1">
    <citation type="submission" date="2019-06" db="EMBL/GenBank/DDBJ databases">
        <authorList>
            <person name="Broberg M."/>
        </authorList>
    </citation>
    <scope>NUCLEOTIDE SEQUENCE [LARGE SCALE GENOMIC DNA]</scope>
</reference>
<dbReference type="EC" id="3.1.-.-" evidence="4"/>
<dbReference type="InterPro" id="IPR029058">
    <property type="entry name" value="AB_hydrolase_fold"/>
</dbReference>
<name>A0ABY6TRG9_BIOOC</name>
<dbReference type="EMBL" id="CABFNS010000185">
    <property type="protein sequence ID" value="VUC20622.1"/>
    <property type="molecule type" value="Genomic_DNA"/>
</dbReference>
<feature type="domain" description="Nephrocystin 3-like N-terminal" evidence="7">
    <location>
        <begin position="390"/>
        <end position="559"/>
    </location>
</feature>
<dbReference type="Gene3D" id="3.40.50.300">
    <property type="entry name" value="P-loop containing nucleotide triphosphate hydrolases"/>
    <property type="match status" value="1"/>
</dbReference>
<dbReference type="Pfam" id="PF22939">
    <property type="entry name" value="WHD_GPIID"/>
    <property type="match status" value="1"/>
</dbReference>
<evidence type="ECO:0000256" key="1">
    <source>
        <dbReference type="ARBA" id="ARBA00003496"/>
    </source>
</evidence>
<dbReference type="Pfam" id="PF07819">
    <property type="entry name" value="PGAP1"/>
    <property type="match status" value="1"/>
</dbReference>
<keyword evidence="4" id="KW-0653">Protein transport</keyword>
<keyword evidence="4" id="KW-0472">Membrane</keyword>
<comment type="function">
    <text evidence="1 4">Involved in inositol deacylation of GPI-anchored proteins which plays important roles in the quality control and ER-associated degradation of GPI-anchored proteins.</text>
</comment>
<gene>
    <name evidence="8" type="ORF">CLO192961_LOCUS27277</name>
</gene>
<feature type="domain" description="GPI inositol-deacylase PGAP1-like alpha/beta" evidence="5">
    <location>
        <begin position="101"/>
        <end position="245"/>
    </location>
</feature>
<dbReference type="PANTHER" id="PTHR10039:SF16">
    <property type="entry name" value="GPI INOSITOL-DEACYLASE"/>
    <property type="match status" value="1"/>
</dbReference>
<dbReference type="InterPro" id="IPR056884">
    <property type="entry name" value="NPHP3-like_N"/>
</dbReference>
<keyword evidence="3" id="KW-0677">Repeat</keyword>
<evidence type="ECO:0000259" key="6">
    <source>
        <dbReference type="Pfam" id="PF22939"/>
    </source>
</evidence>
<dbReference type="SUPFAM" id="SSF53474">
    <property type="entry name" value="alpha/beta-Hydrolases"/>
    <property type="match status" value="1"/>
</dbReference>
<organism evidence="8 9">
    <name type="scientific">Bionectria ochroleuca</name>
    <name type="common">Gliocladium roseum</name>
    <dbReference type="NCBI Taxonomy" id="29856"/>
    <lineage>
        <taxon>Eukaryota</taxon>
        <taxon>Fungi</taxon>
        <taxon>Dikarya</taxon>
        <taxon>Ascomycota</taxon>
        <taxon>Pezizomycotina</taxon>
        <taxon>Sordariomycetes</taxon>
        <taxon>Hypocreomycetidae</taxon>
        <taxon>Hypocreales</taxon>
        <taxon>Bionectriaceae</taxon>
        <taxon>Clonostachys</taxon>
    </lineage>
</organism>
<dbReference type="Proteomes" id="UP000766486">
    <property type="component" value="Unassembled WGS sequence"/>
</dbReference>
<evidence type="ECO:0000313" key="9">
    <source>
        <dbReference type="Proteomes" id="UP000766486"/>
    </source>
</evidence>
<sequence length="778" mass="87688">MADPTLSFHGRACHEYDGDTNYDNTSERLSDLTLAQDSSYAHNSQPTGRPIKYDRERLHRASFISRRWGSRWTQKEVPDSQDSRGPLGLRLLAASPEPLIEVVFVHGLRGGSIKTWQKGSDHRLFWPQHWLPLETEFRNANIHSFGYESDWRSLQSSNILGLNDFGQALYQELKSSPTFRRNPENPIILVGHSMGGLVIKKTFGLAQRDDSSDIARRIQCIFFLATPQRGSDHASLLSNVLKVFEFAGVKLSRDYINDLTAGSSSIQSINEEFRRYAEELMIYSFYETLPTSIGVSSSIIVDKSSAILGDGFKNERTNYINASHGNVCKFSDLCDPNYLSVKNSLGAAVQELLADLLNKSEKRAENSLKSIRTFLGVPDEVESQHDRAEGSCQWIDDRIDFQEWRDSPNQFDKTKKYRPSMYWVTASPGAGKTVLVTHIISQLQEFRLQHAAHYFHIGKKDSQTLSGLLRSIALQMATSNAAIRDGLSKLCAENSPIDLDDARALWSKIFKGAIFQTAASSPQYWVIDAIDECIKYAEFFSLFKGCTIGFPLKIFLTGRKIVDMPKMIRHIDDMCLYTMDIPLQSTMGDIELYVGSRIPDLPVDRADQKQELESKIIAKSSGSFLWARLVLDELEGVYDYESISEVLQGIPEGMVPYYQRATTEMANNKRERHIARAILLWVALATRPLTVAELSQALELDIKAKLSSLKSAIGGLCGHLVSVDSNDRVRIVHTTAREFLFSETAGEFRLTKCSLQDIDAYWSKSDPRSLMTDFEITP</sequence>
<evidence type="ECO:0000256" key="2">
    <source>
        <dbReference type="ARBA" id="ARBA00015856"/>
    </source>
</evidence>
<evidence type="ECO:0000313" key="8">
    <source>
        <dbReference type="EMBL" id="VUC20622.1"/>
    </source>
</evidence>
<dbReference type="Gene3D" id="3.40.50.1820">
    <property type="entry name" value="alpha/beta hydrolase"/>
    <property type="match status" value="1"/>
</dbReference>
<dbReference type="Pfam" id="PF24883">
    <property type="entry name" value="NPHP3_N"/>
    <property type="match status" value="1"/>
</dbReference>
<evidence type="ECO:0000256" key="4">
    <source>
        <dbReference type="RuleBase" id="RU365011"/>
    </source>
</evidence>
<accession>A0ABY6TRG9</accession>
<feature type="domain" description="GPI inositol-deacylase winged helix" evidence="6">
    <location>
        <begin position="664"/>
        <end position="744"/>
    </location>
</feature>